<dbReference type="EMBL" id="SGSQ01000028">
    <property type="protein sequence ID" value="RZG43906.1"/>
    <property type="molecule type" value="Genomic_DNA"/>
</dbReference>
<dbReference type="RefSeq" id="WP_130132382.1">
    <property type="nucleotide sequence ID" value="NZ_SGSQ01000028.1"/>
</dbReference>
<sequence>MNHLSIITQLIIDIWNSQQNVVLSEYYVQDAQHYTIEILIIRSTNMRTNQRKIILCYDEYRDVYEDATDLYIHAIRKEFDQLEDTLSFIFQMKKLDDLYQLFKLNYSRRFRKLIQK</sequence>
<evidence type="ECO:0000313" key="2">
    <source>
        <dbReference type="Proteomes" id="UP000293863"/>
    </source>
</evidence>
<accession>A0A4Q7AGY6</accession>
<gene>
    <name evidence="1" type="ORF">EXU28_16095</name>
</gene>
<comment type="caution">
    <text evidence="1">The sequence shown here is derived from an EMBL/GenBank/DDBJ whole genome shotgun (WGS) entry which is preliminary data.</text>
</comment>
<proteinExistence type="predicted"/>
<name>A0A4Q7AGY6_9GAMM</name>
<reference evidence="1 2" key="1">
    <citation type="submission" date="2019-02" db="EMBL/GenBank/DDBJ databases">
        <title>The Batch Genome Submission of Acinetobacter spp. strains.</title>
        <authorList>
            <person name="Qin J."/>
            <person name="Hu Y."/>
            <person name="Ye H."/>
            <person name="Wei L."/>
            <person name="Feng Y."/>
            <person name="Zong Z."/>
        </authorList>
    </citation>
    <scope>NUCLEOTIDE SEQUENCE [LARGE SCALE GENOMIC DNA]</scope>
    <source>
        <strain evidence="1 2">WCHAW060049</strain>
    </source>
</reference>
<dbReference type="Proteomes" id="UP000293863">
    <property type="component" value="Unassembled WGS sequence"/>
</dbReference>
<keyword evidence="2" id="KW-1185">Reference proteome</keyword>
<evidence type="ECO:0000313" key="1">
    <source>
        <dbReference type="EMBL" id="RZG43906.1"/>
    </source>
</evidence>
<protein>
    <submittedName>
        <fullName evidence="1">Uncharacterized protein</fullName>
    </submittedName>
</protein>
<organism evidence="1 2">
    <name type="scientific">Acinetobacter wuhouensis</name>
    <dbReference type="NCBI Taxonomy" id="1879050"/>
    <lineage>
        <taxon>Bacteria</taxon>
        <taxon>Pseudomonadati</taxon>
        <taxon>Pseudomonadota</taxon>
        <taxon>Gammaproteobacteria</taxon>
        <taxon>Moraxellales</taxon>
        <taxon>Moraxellaceae</taxon>
        <taxon>Acinetobacter</taxon>
    </lineage>
</organism>
<dbReference type="AlphaFoldDB" id="A0A4Q7AGY6"/>